<keyword evidence="7" id="KW-0812">Transmembrane</keyword>
<dbReference type="EMBL" id="KL367540">
    <property type="protein sequence ID" value="KFD65306.1"/>
    <property type="molecule type" value="Genomic_DNA"/>
</dbReference>
<dbReference type="Gene3D" id="1.10.10.2030">
    <property type="entry name" value="DNA/RNA-binding protein Kin17, conserved domain"/>
    <property type="match status" value="1"/>
</dbReference>
<organism evidence="9">
    <name type="scientific">Trichuris suis</name>
    <name type="common">pig whipworm</name>
    <dbReference type="NCBI Taxonomy" id="68888"/>
    <lineage>
        <taxon>Eukaryota</taxon>
        <taxon>Metazoa</taxon>
        <taxon>Ecdysozoa</taxon>
        <taxon>Nematoda</taxon>
        <taxon>Enoplea</taxon>
        <taxon>Dorylaimia</taxon>
        <taxon>Trichinellida</taxon>
        <taxon>Trichuridae</taxon>
        <taxon>Trichuris</taxon>
    </lineage>
</organism>
<accession>A0A085N760</accession>
<feature type="coiled-coil region" evidence="5">
    <location>
        <begin position="648"/>
        <end position="675"/>
    </location>
</feature>
<dbReference type="Pfam" id="PF25095">
    <property type="entry name" value="C2H2-zf_KIN17"/>
    <property type="match status" value="1"/>
</dbReference>
<dbReference type="Pfam" id="PF10357">
    <property type="entry name" value="WH_KIN17"/>
    <property type="match status" value="1"/>
</dbReference>
<keyword evidence="7" id="KW-0472">Membrane</keyword>
<dbReference type="InterPro" id="IPR056767">
    <property type="entry name" value="C2H2-Znf_KIN17"/>
</dbReference>
<feature type="domain" description="DNA/RNA-binding protein Kin17 WH-like" evidence="8">
    <location>
        <begin position="445"/>
        <end position="569"/>
    </location>
</feature>
<dbReference type="GO" id="GO:0005634">
    <property type="term" value="C:nucleus"/>
    <property type="evidence" value="ECO:0007669"/>
    <property type="project" value="TreeGrafter"/>
</dbReference>
<keyword evidence="5" id="KW-0175">Coiled coil</keyword>
<name>A0A085N760_9BILA</name>
<dbReference type="PANTHER" id="PTHR12805:SF0">
    <property type="entry name" value="DNA_RNA-BINDING PROTEIN KIN17"/>
    <property type="match status" value="1"/>
</dbReference>
<dbReference type="FunFam" id="1.10.10.2030:FF:000001">
    <property type="entry name" value="DNA/RNA-binding protein KIN17, putative"/>
    <property type="match status" value="1"/>
</dbReference>
<dbReference type="AlphaFoldDB" id="A0A085N760"/>
<evidence type="ECO:0000259" key="8">
    <source>
        <dbReference type="SMART" id="SM01253"/>
    </source>
</evidence>
<keyword evidence="2" id="KW-0479">Metal-binding</keyword>
<reference evidence="9" key="1">
    <citation type="journal article" date="2014" name="Nat. Genet.">
        <title>Genome and transcriptome of the porcine whipworm Trichuris suis.</title>
        <authorList>
            <person name="Jex A.R."/>
            <person name="Nejsum P."/>
            <person name="Schwarz E.M."/>
            <person name="Hu L."/>
            <person name="Young N.D."/>
            <person name="Hall R.S."/>
            <person name="Korhonen P.K."/>
            <person name="Liao S."/>
            <person name="Thamsborg S."/>
            <person name="Xia J."/>
            <person name="Xu P."/>
            <person name="Wang S."/>
            <person name="Scheerlinck J.P."/>
            <person name="Hofmann A."/>
            <person name="Sternberg P.W."/>
            <person name="Wang J."/>
            <person name="Gasser R.B."/>
        </authorList>
    </citation>
    <scope>NUCLEOTIDE SEQUENCE [LARGE SCALE GENOMIC DNA]</scope>
    <source>
        <strain evidence="9">DCEP-RM93F</strain>
    </source>
</reference>
<dbReference type="GO" id="GO:0008270">
    <property type="term" value="F:zinc ion binding"/>
    <property type="evidence" value="ECO:0007669"/>
    <property type="project" value="UniProtKB-KW"/>
</dbReference>
<proteinExistence type="inferred from homology"/>
<comment type="similarity">
    <text evidence="1">Belongs to the KIN17 family.</text>
</comment>
<dbReference type="Pfam" id="PF15882">
    <property type="entry name" value="DUF4735"/>
    <property type="match status" value="1"/>
</dbReference>
<dbReference type="FunFam" id="2.30.30.30:FF:000021">
    <property type="entry name" value="DNA/RNA-binding protein KIN17, putative"/>
    <property type="match status" value="1"/>
</dbReference>
<dbReference type="InterPro" id="IPR014722">
    <property type="entry name" value="Rib_uL2_dom2"/>
</dbReference>
<evidence type="ECO:0000256" key="1">
    <source>
        <dbReference type="ARBA" id="ARBA00008517"/>
    </source>
</evidence>
<evidence type="ECO:0000256" key="5">
    <source>
        <dbReference type="SAM" id="Coils"/>
    </source>
</evidence>
<keyword evidence="7" id="KW-1133">Transmembrane helix</keyword>
<dbReference type="InterPro" id="IPR019447">
    <property type="entry name" value="DNA/RNA-bd_Kin17_WH-like_dom"/>
</dbReference>
<dbReference type="Pfam" id="PF18131">
    <property type="entry name" value="KN17_SH3"/>
    <property type="match status" value="1"/>
</dbReference>
<evidence type="ECO:0000313" key="9">
    <source>
        <dbReference type="EMBL" id="KFD65306.1"/>
    </source>
</evidence>
<dbReference type="InterPro" id="IPR038254">
    <property type="entry name" value="KIN17_WH-like_sf"/>
</dbReference>
<keyword evidence="4" id="KW-0862">Zinc</keyword>
<dbReference type="InterPro" id="IPR036236">
    <property type="entry name" value="Znf_C2H2_sf"/>
</dbReference>
<dbReference type="PANTHER" id="PTHR12805">
    <property type="entry name" value="KIN17 KIN, ANTIGENIC DETERMINANT OF RECA PROTEIN HOMOLOG"/>
    <property type="match status" value="1"/>
</dbReference>
<feature type="region of interest" description="Disordered" evidence="6">
    <location>
        <begin position="574"/>
        <end position="594"/>
    </location>
</feature>
<gene>
    <name evidence="9" type="ORF">M514_22466</name>
</gene>
<dbReference type="InterPro" id="IPR031751">
    <property type="entry name" value="DUF4735"/>
</dbReference>
<dbReference type="GO" id="GO:0003690">
    <property type="term" value="F:double-stranded DNA binding"/>
    <property type="evidence" value="ECO:0007669"/>
    <property type="project" value="TreeGrafter"/>
</dbReference>
<dbReference type="InterPro" id="IPR041330">
    <property type="entry name" value="KN17_SH3"/>
</dbReference>
<protein>
    <recommendedName>
        <fullName evidence="8">DNA/RNA-binding protein Kin17 WH-like domain-containing protein</fullName>
    </recommendedName>
</protein>
<dbReference type="Pfam" id="PF25092">
    <property type="entry name" value="SH3_KIN17_C"/>
    <property type="match status" value="1"/>
</dbReference>
<keyword evidence="3" id="KW-0863">Zinc-finger</keyword>
<dbReference type="Proteomes" id="UP000030758">
    <property type="component" value="Unassembled WGS sequence"/>
</dbReference>
<dbReference type="Gene3D" id="2.30.30.140">
    <property type="match status" value="1"/>
</dbReference>
<dbReference type="CDD" id="cd13155">
    <property type="entry name" value="KOW_KIN17"/>
    <property type="match status" value="1"/>
</dbReference>
<dbReference type="GO" id="GO:0006974">
    <property type="term" value="P:DNA damage response"/>
    <property type="evidence" value="ECO:0007669"/>
    <property type="project" value="TreeGrafter"/>
</dbReference>
<dbReference type="SMART" id="SM01253">
    <property type="entry name" value="Kin17_mid"/>
    <property type="match status" value="1"/>
</dbReference>
<evidence type="ECO:0000256" key="2">
    <source>
        <dbReference type="ARBA" id="ARBA00022723"/>
    </source>
</evidence>
<evidence type="ECO:0000256" key="6">
    <source>
        <dbReference type="SAM" id="MobiDB-lite"/>
    </source>
</evidence>
<dbReference type="InterPro" id="IPR037321">
    <property type="entry name" value="KIN17-like"/>
</dbReference>
<dbReference type="InterPro" id="IPR041995">
    <property type="entry name" value="KOW_KIN17"/>
</dbReference>
<dbReference type="SUPFAM" id="SSF57667">
    <property type="entry name" value="beta-beta-alpha zinc fingers"/>
    <property type="match status" value="1"/>
</dbReference>
<dbReference type="GO" id="GO:0006260">
    <property type="term" value="P:DNA replication"/>
    <property type="evidence" value="ECO:0007669"/>
    <property type="project" value="TreeGrafter"/>
</dbReference>
<sequence>MAVNQAELLKLTIKALCSVLSFCSNHSSEVQSYNLLALRFIEGQLPAIAYESSFLRDGGNGLPHELREVQANVSALANVVVPHVLENDAKTFLKVKSFLAEPYAYYPNRRSIQASKRWRMVHNELLDVKPTTNGNQLTSRILNCLSELNRLLEYSNGDDSVAHKDVDCQSISAGCIHYWLYEKSLLGYHLVGRILLTAAFQQVSLCTSDFEALLRQLKYRSGFEELRLELCSNLFYVMEHRVVSNGGPGKQDTLAWLMQLSCSHASFKEFLRLSWLPPLLHHQHATGCYTAAMLTGTKSVAHRFTASTPKCDMFATAVASALLVCYIRCLAMGDCDTTDGFGEPAIAYDYGAAGTSQLDADNVWLNRTVLEQLEAISRMHVRFGRLSDVTLYWFVLAALLFFILTLRMRVRRKDKKLRWYCQMCQKQCRDQNGFKCHLTSESHQRQLLLFSECPGRYMNEFSTEFQKVFLDILRRQFGTKRVKANTVYQEYIKDRHHVHMNATCWYTLTGFVNYLGRVGICKVDKTEKGWYIQYIDKEAEERREKQTKKLKMDKDDEERTQELIMRQAERALELQKRNGEAEATEPVPSELKREDDQKIEFKLPSLATVVSKIETPSKEVVNPLKRQPPLREGSVACSVASSKSSRVSKTALAEIMEAEERRKELRNRKECWLHKGIVVKIVSAKYGKQYVGRKAVVTSVEEEQCTATVSVLDTDESLDVHQKSLETVIPALNKTVLVVNGAYRGLKATLESIDVDRYCATIRIKEGLTRGRVVDNIDYEDISKWCE</sequence>
<dbReference type="Gene3D" id="2.30.30.30">
    <property type="match status" value="1"/>
</dbReference>
<feature type="transmembrane region" description="Helical" evidence="7">
    <location>
        <begin position="391"/>
        <end position="410"/>
    </location>
</feature>
<evidence type="ECO:0000256" key="7">
    <source>
        <dbReference type="SAM" id="Phobius"/>
    </source>
</evidence>
<evidence type="ECO:0000256" key="3">
    <source>
        <dbReference type="ARBA" id="ARBA00022771"/>
    </source>
</evidence>
<evidence type="ECO:0000256" key="4">
    <source>
        <dbReference type="ARBA" id="ARBA00022833"/>
    </source>
</evidence>